<dbReference type="SUPFAM" id="SSF53756">
    <property type="entry name" value="UDP-Glycosyltransferase/glycogen phosphorylase"/>
    <property type="match status" value="1"/>
</dbReference>
<evidence type="ECO:0000313" key="3">
    <source>
        <dbReference type="EMBL" id="KAJ4842150.1"/>
    </source>
</evidence>
<accession>A0A9Q0G4B8</accession>
<dbReference type="Pfam" id="PF00201">
    <property type="entry name" value="UDPGT"/>
    <property type="match status" value="1"/>
</dbReference>
<evidence type="ECO:0008006" key="5">
    <source>
        <dbReference type="Google" id="ProtNLM"/>
    </source>
</evidence>
<feature type="non-terminal residue" evidence="3">
    <location>
        <position position="1"/>
    </location>
</feature>
<dbReference type="CDD" id="cd03784">
    <property type="entry name" value="GT1_Gtf-like"/>
    <property type="match status" value="1"/>
</dbReference>
<dbReference type="PANTHER" id="PTHR48045">
    <property type="entry name" value="UDP-GLYCOSYLTRANSFERASE 72B1"/>
    <property type="match status" value="1"/>
</dbReference>
<keyword evidence="2" id="KW-0808">Transferase</keyword>
<proteinExistence type="inferred from homology"/>
<dbReference type="PANTHER" id="PTHR48045:SF30">
    <property type="entry name" value="UDP-GLYCOSYLTRANSFERASE 76H1-LIKE"/>
    <property type="match status" value="1"/>
</dbReference>
<dbReference type="Gene3D" id="3.40.50.2000">
    <property type="entry name" value="Glycogen Phosphorylase B"/>
    <property type="match status" value="2"/>
</dbReference>
<keyword evidence="4" id="KW-1185">Reference proteome</keyword>
<name>A0A9Q0G4B8_9ROSI</name>
<comment type="similarity">
    <text evidence="1">Belongs to the UDP-glycosyltransferase family.</text>
</comment>
<dbReference type="GO" id="GO:0035251">
    <property type="term" value="F:UDP-glucosyltransferase activity"/>
    <property type="evidence" value="ECO:0007669"/>
    <property type="project" value="UniProtKB-ARBA"/>
</dbReference>
<dbReference type="AlphaFoldDB" id="A0A9Q0G4B8"/>
<protein>
    <recommendedName>
        <fullName evidence="5">UDP-glucose iridoid glucosyltransferase-like</fullName>
    </recommendedName>
</protein>
<gene>
    <name evidence="3" type="ORF">Tsubulata_040833</name>
</gene>
<dbReference type="FunFam" id="3.40.50.2000:FF:000040">
    <property type="entry name" value="UDP-glycosyltransferase 76C1"/>
    <property type="match status" value="1"/>
</dbReference>
<evidence type="ECO:0000313" key="4">
    <source>
        <dbReference type="Proteomes" id="UP001141552"/>
    </source>
</evidence>
<reference evidence="3" key="1">
    <citation type="submission" date="2022-02" db="EMBL/GenBank/DDBJ databases">
        <authorList>
            <person name="Henning P.M."/>
            <person name="McCubbin A.G."/>
            <person name="Shore J.S."/>
        </authorList>
    </citation>
    <scope>NUCLEOTIDE SEQUENCE</scope>
    <source>
        <strain evidence="3">F60SS</strain>
        <tissue evidence="3">Leaves</tissue>
    </source>
</reference>
<reference evidence="3" key="2">
    <citation type="journal article" date="2023" name="Plants (Basel)">
        <title>Annotation of the Turnera subulata (Passifloraceae) Draft Genome Reveals the S-Locus Evolved after the Divergence of Turneroideae from Passifloroideae in a Stepwise Manner.</title>
        <authorList>
            <person name="Henning P.M."/>
            <person name="Roalson E.H."/>
            <person name="Mir W."/>
            <person name="McCubbin A.G."/>
            <person name="Shore J.S."/>
        </authorList>
    </citation>
    <scope>NUCLEOTIDE SEQUENCE</scope>
    <source>
        <strain evidence="3">F60SS</strain>
    </source>
</reference>
<comment type="caution">
    <text evidence="3">The sequence shown here is derived from an EMBL/GenBank/DDBJ whole genome shotgun (WGS) entry which is preliminary data.</text>
</comment>
<organism evidence="3 4">
    <name type="scientific">Turnera subulata</name>
    <dbReference type="NCBI Taxonomy" id="218843"/>
    <lineage>
        <taxon>Eukaryota</taxon>
        <taxon>Viridiplantae</taxon>
        <taxon>Streptophyta</taxon>
        <taxon>Embryophyta</taxon>
        <taxon>Tracheophyta</taxon>
        <taxon>Spermatophyta</taxon>
        <taxon>Magnoliopsida</taxon>
        <taxon>eudicotyledons</taxon>
        <taxon>Gunneridae</taxon>
        <taxon>Pentapetalae</taxon>
        <taxon>rosids</taxon>
        <taxon>fabids</taxon>
        <taxon>Malpighiales</taxon>
        <taxon>Passifloraceae</taxon>
        <taxon>Turnera</taxon>
    </lineage>
</organism>
<dbReference type="EMBL" id="JAKUCV010002574">
    <property type="protein sequence ID" value="KAJ4842150.1"/>
    <property type="molecule type" value="Genomic_DNA"/>
</dbReference>
<sequence>ITNNRRQFAQLTITTCLIYDDLMYFAPAAANHFKLPSIVLRTNSLATFLARAAIPFIKPHEYMSGEAVPGLQSLRFKDLPIAKVGLTEEFLRLIPLMIDTRTPSAVIWNTVECLEKPFLTELQKQCQVPSFPIGPMHKFAPDSSSNILGNADTGCITWLDKQTDNSVLYVCIDEKEATEMAFALANGNQPFLWVQRPGLVIGCKWNEFLPEGFTQSVGQRGYIAKWAPQKEVLAHPAVGGFWSHCGWNSTLESATEGVPMICRPISGDQRVNARCASHVWGIGLQLEEELLNRKEMERCVRKLMVDEEGEEMRQMANNLKAKIQLSITEPLTIP</sequence>
<dbReference type="OrthoDB" id="5835829at2759"/>
<dbReference type="Proteomes" id="UP001141552">
    <property type="component" value="Unassembled WGS sequence"/>
</dbReference>
<dbReference type="InterPro" id="IPR002213">
    <property type="entry name" value="UDP_glucos_trans"/>
</dbReference>
<evidence type="ECO:0000256" key="1">
    <source>
        <dbReference type="ARBA" id="ARBA00009995"/>
    </source>
</evidence>
<evidence type="ECO:0000256" key="2">
    <source>
        <dbReference type="ARBA" id="ARBA00022679"/>
    </source>
</evidence>